<accession>A0AA37V6J7</accession>
<feature type="binding site" evidence="2">
    <location>
        <position position="152"/>
    </location>
    <ligand>
        <name>substrate</name>
    </ligand>
</feature>
<organism evidence="6 7">
    <name type="scientific">Roseisolibacter agri</name>
    <dbReference type="NCBI Taxonomy" id="2014610"/>
    <lineage>
        <taxon>Bacteria</taxon>
        <taxon>Pseudomonadati</taxon>
        <taxon>Gemmatimonadota</taxon>
        <taxon>Gemmatimonadia</taxon>
        <taxon>Gemmatimonadales</taxon>
        <taxon>Gemmatimonadaceae</taxon>
        <taxon>Roseisolibacter</taxon>
    </lineage>
</organism>
<dbReference type="PANTHER" id="PTHR10513:SF35">
    <property type="entry name" value="DEOXYADENOSINE KINASE"/>
    <property type="match status" value="1"/>
</dbReference>
<name>A0AA37V6J7_9BACT</name>
<comment type="caution">
    <text evidence="6">The sequence shown here is derived from an EMBL/GenBank/DDBJ whole genome shotgun (WGS) entry which is preliminary data.</text>
</comment>
<dbReference type="InterPro" id="IPR027417">
    <property type="entry name" value="P-loop_NTPase"/>
</dbReference>
<evidence type="ECO:0000313" key="6">
    <source>
        <dbReference type="EMBL" id="GLC25421.1"/>
    </source>
</evidence>
<gene>
    <name evidence="6" type="primary">dck</name>
    <name evidence="6" type="ORF">rosag_19340</name>
</gene>
<feature type="binding site" evidence="3">
    <location>
        <begin position="143"/>
        <end position="147"/>
    </location>
    <ligand>
        <name>ATP</name>
        <dbReference type="ChEBI" id="CHEBI:30616"/>
    </ligand>
</feature>
<keyword evidence="6" id="KW-0418">Kinase</keyword>
<feature type="binding site" evidence="2">
    <location>
        <position position="59"/>
    </location>
    <ligand>
        <name>substrate</name>
    </ligand>
</feature>
<evidence type="ECO:0000256" key="2">
    <source>
        <dbReference type="PIRSR" id="PIRSR000705-2"/>
    </source>
</evidence>
<proteinExistence type="predicted"/>
<dbReference type="GO" id="GO:0005524">
    <property type="term" value="F:ATP binding"/>
    <property type="evidence" value="ECO:0007669"/>
    <property type="project" value="UniProtKB-KW"/>
</dbReference>
<dbReference type="PIRSF" id="PIRSF000705">
    <property type="entry name" value="DNK"/>
    <property type="match status" value="1"/>
</dbReference>
<sequence length="233" mass="26815">MLIGVAGMVGAGKSTLTRALAARFGLQLAPESIGDENPWLEPFYARGEESRREYALRLQLHFLATRFESMRRIRGMGGSWVLDRTWYEDAEVFARGLFDEHLMSAVEWELYQRLYGELLHSPAARPPKLLVYLHGPLDVIVARIARRGRAAEKDTDVEYWARLHRRYERWIAGFRRCPVLAIDVRDYDLFADPDAIEAVAARVRRRLEPDLPQTELWPPAEPARASRALETAR</sequence>
<feature type="binding site" evidence="2">
    <location>
        <position position="31"/>
    </location>
    <ligand>
        <name>substrate</name>
    </ligand>
</feature>
<evidence type="ECO:0000256" key="3">
    <source>
        <dbReference type="PIRSR" id="PIRSR000705-3"/>
    </source>
</evidence>
<dbReference type="InterPro" id="IPR031314">
    <property type="entry name" value="DNK_dom"/>
</dbReference>
<dbReference type="PANTHER" id="PTHR10513">
    <property type="entry name" value="DEOXYNUCLEOSIDE KINASE"/>
    <property type="match status" value="1"/>
</dbReference>
<evidence type="ECO:0000259" key="5">
    <source>
        <dbReference type="Pfam" id="PF01712"/>
    </source>
</evidence>
<dbReference type="InterPro" id="IPR050566">
    <property type="entry name" value="Deoxyribonucleoside_kinase"/>
</dbReference>
<dbReference type="SUPFAM" id="SSF52540">
    <property type="entry name" value="P-loop containing nucleoside triphosphate hydrolases"/>
    <property type="match status" value="1"/>
</dbReference>
<keyword evidence="6" id="KW-0808">Transferase</keyword>
<dbReference type="Gene3D" id="3.40.50.300">
    <property type="entry name" value="P-loop containing nucleotide triphosphate hydrolases"/>
    <property type="match status" value="1"/>
</dbReference>
<dbReference type="Proteomes" id="UP001161325">
    <property type="component" value="Unassembled WGS sequence"/>
</dbReference>
<feature type="binding site" evidence="3">
    <location>
        <begin position="7"/>
        <end position="15"/>
    </location>
    <ligand>
        <name>ATP</name>
        <dbReference type="ChEBI" id="CHEBI:30616"/>
    </ligand>
</feature>
<feature type="binding site" evidence="2">
    <location>
        <position position="89"/>
    </location>
    <ligand>
        <name>substrate</name>
    </ligand>
</feature>
<keyword evidence="7" id="KW-1185">Reference proteome</keyword>
<feature type="region of interest" description="Disordered" evidence="4">
    <location>
        <begin position="213"/>
        <end position="233"/>
    </location>
</feature>
<evidence type="ECO:0000256" key="1">
    <source>
        <dbReference type="PIRSR" id="PIRSR000705-1"/>
    </source>
</evidence>
<feature type="active site" description="Proton acceptor" evidence="1">
    <location>
        <position position="83"/>
    </location>
</feature>
<keyword evidence="3" id="KW-0547">Nucleotide-binding</keyword>
<evidence type="ECO:0000256" key="4">
    <source>
        <dbReference type="SAM" id="MobiDB-lite"/>
    </source>
</evidence>
<feature type="binding site" evidence="2">
    <location>
        <position position="44"/>
    </location>
    <ligand>
        <name>substrate</name>
    </ligand>
</feature>
<dbReference type="Pfam" id="PF01712">
    <property type="entry name" value="dNK"/>
    <property type="match status" value="1"/>
</dbReference>
<keyword evidence="3" id="KW-0067">ATP-binding</keyword>
<protein>
    <submittedName>
        <fullName evidence="6">Deoxyadenosine/deoxycytidine kinase</fullName>
    </submittedName>
</protein>
<dbReference type="RefSeq" id="WP_284349876.1">
    <property type="nucleotide sequence ID" value="NZ_BRXS01000003.1"/>
</dbReference>
<dbReference type="InterPro" id="IPR002624">
    <property type="entry name" value="DCK/DGK"/>
</dbReference>
<reference evidence="6" key="1">
    <citation type="submission" date="2022-08" db="EMBL/GenBank/DDBJ databases">
        <title>Draft genome sequencing of Roseisolibacter agri AW1220.</title>
        <authorList>
            <person name="Tobiishi Y."/>
            <person name="Tonouchi A."/>
        </authorList>
    </citation>
    <scope>NUCLEOTIDE SEQUENCE</scope>
    <source>
        <strain evidence="6">AW1220</strain>
    </source>
</reference>
<evidence type="ECO:0000313" key="7">
    <source>
        <dbReference type="Proteomes" id="UP001161325"/>
    </source>
</evidence>
<dbReference type="EMBL" id="BRXS01000003">
    <property type="protein sequence ID" value="GLC25421.1"/>
    <property type="molecule type" value="Genomic_DNA"/>
</dbReference>
<dbReference type="AlphaFoldDB" id="A0AA37V6J7"/>
<dbReference type="GO" id="GO:0005737">
    <property type="term" value="C:cytoplasm"/>
    <property type="evidence" value="ECO:0007669"/>
    <property type="project" value="TreeGrafter"/>
</dbReference>
<dbReference type="GO" id="GO:0019136">
    <property type="term" value="F:deoxynucleoside kinase activity"/>
    <property type="evidence" value="ECO:0007669"/>
    <property type="project" value="InterPro"/>
</dbReference>
<feature type="binding site" evidence="2">
    <location>
        <position position="84"/>
    </location>
    <ligand>
        <name>substrate</name>
    </ligand>
</feature>
<feature type="domain" description="Deoxynucleoside kinase" evidence="5">
    <location>
        <begin position="3"/>
        <end position="204"/>
    </location>
</feature>